<protein>
    <submittedName>
        <fullName evidence="1">Uncharacterized protein</fullName>
    </submittedName>
</protein>
<dbReference type="EMBL" id="AXDT01000224">
    <property type="protein sequence ID" value="ERT11156.1"/>
    <property type="molecule type" value="Genomic_DNA"/>
</dbReference>
<proteinExistence type="predicted"/>
<dbReference type="AlphaFoldDB" id="U7QX75"/>
<comment type="caution">
    <text evidence="1">The sequence shown here is derived from an EMBL/GenBank/DDBJ whole genome shotgun (WGS) entry which is preliminary data.</text>
</comment>
<reference evidence="1 2" key="1">
    <citation type="submission" date="2013-10" db="EMBL/GenBank/DDBJ databases">
        <title>Whole Genome Shotgun Sequence of Photorhabdus temperata J3.</title>
        <authorList>
            <person name="Park G.-S."/>
            <person name="Hong S.-J."/>
            <person name="Shin J.-H."/>
        </authorList>
    </citation>
    <scope>NUCLEOTIDE SEQUENCE [LARGE SCALE GENOMIC DNA]</scope>
    <source>
        <strain evidence="1 2">J3</strain>
    </source>
</reference>
<dbReference type="Proteomes" id="UP000017133">
    <property type="component" value="Unassembled WGS sequence"/>
</dbReference>
<evidence type="ECO:0000313" key="2">
    <source>
        <dbReference type="Proteomes" id="UP000017133"/>
    </source>
</evidence>
<keyword evidence="2" id="KW-1185">Reference proteome</keyword>
<organism evidence="1 2">
    <name type="scientific">Photorhabdus temperata J3</name>
    <dbReference type="NCBI Taxonomy" id="1389415"/>
    <lineage>
        <taxon>Bacteria</taxon>
        <taxon>Pseudomonadati</taxon>
        <taxon>Pseudomonadota</taxon>
        <taxon>Gammaproteobacteria</taxon>
        <taxon>Enterobacterales</taxon>
        <taxon>Morganellaceae</taxon>
        <taxon>Photorhabdus</taxon>
    </lineage>
</organism>
<sequence length="68" mass="7160">MYTCLNDKWNMETPIEILDPSGNLDNVNGFGKAVSLNKLGTSLAVGAILTTVGSAPEAGAVYIFDNVK</sequence>
<accession>U7QX75</accession>
<dbReference type="PATRIC" id="fig|1389415.4.peg.4190"/>
<gene>
    <name evidence="1" type="ORF">O185_20955</name>
</gene>
<evidence type="ECO:0000313" key="1">
    <source>
        <dbReference type="EMBL" id="ERT11156.1"/>
    </source>
</evidence>
<name>U7QX75_PHOTE</name>